<dbReference type="Proteomes" id="UP000007431">
    <property type="component" value="Unassembled WGS sequence"/>
</dbReference>
<evidence type="ECO:0000313" key="3">
    <source>
        <dbReference type="Proteomes" id="UP000007431"/>
    </source>
</evidence>
<keyword evidence="1" id="KW-0812">Transmembrane</keyword>
<feature type="transmembrane region" description="Helical" evidence="1">
    <location>
        <begin position="39"/>
        <end position="57"/>
    </location>
</feature>
<dbReference type="OrthoDB" id="3346251at2759"/>
<dbReference type="VEuPathDB" id="FungiDB:SCHCODRAFT_01098598"/>
<dbReference type="eggNOG" id="ENOG502SNU4">
    <property type="taxonomic scope" value="Eukaryota"/>
</dbReference>
<gene>
    <name evidence="2" type="ORF">SCHCODRAFT_235998</name>
</gene>
<feature type="transmembrane region" description="Helical" evidence="1">
    <location>
        <begin position="120"/>
        <end position="139"/>
    </location>
</feature>
<keyword evidence="1" id="KW-0472">Membrane</keyword>
<organism evidence="3">
    <name type="scientific">Schizophyllum commune (strain H4-8 / FGSC 9210)</name>
    <name type="common">Split gill fungus</name>
    <dbReference type="NCBI Taxonomy" id="578458"/>
    <lineage>
        <taxon>Eukaryota</taxon>
        <taxon>Fungi</taxon>
        <taxon>Dikarya</taxon>
        <taxon>Basidiomycota</taxon>
        <taxon>Agaricomycotina</taxon>
        <taxon>Agaricomycetes</taxon>
        <taxon>Agaricomycetidae</taxon>
        <taxon>Agaricales</taxon>
        <taxon>Schizophyllaceae</taxon>
        <taxon>Schizophyllum</taxon>
    </lineage>
</organism>
<feature type="transmembrane region" description="Helical" evidence="1">
    <location>
        <begin position="159"/>
        <end position="180"/>
    </location>
</feature>
<feature type="transmembrane region" description="Helical" evidence="1">
    <location>
        <begin position="6"/>
        <end position="27"/>
    </location>
</feature>
<keyword evidence="3" id="KW-1185">Reference proteome</keyword>
<feature type="transmembrane region" description="Helical" evidence="1">
    <location>
        <begin position="69"/>
        <end position="89"/>
    </location>
</feature>
<dbReference type="RefSeq" id="XP_003030560.1">
    <property type="nucleotide sequence ID" value="XM_003030514.1"/>
</dbReference>
<protein>
    <submittedName>
        <fullName evidence="2">Uncharacterized protein</fullName>
    </submittedName>
</protein>
<dbReference type="HOGENOM" id="CLU_049338_0_0_1"/>
<feature type="transmembrane region" description="Helical" evidence="1">
    <location>
        <begin position="192"/>
        <end position="213"/>
    </location>
</feature>
<dbReference type="STRING" id="578458.D8Q9H4"/>
<reference evidence="2 3" key="1">
    <citation type="journal article" date="2010" name="Nat. Biotechnol.">
        <title>Genome sequence of the model mushroom Schizophyllum commune.</title>
        <authorList>
            <person name="Ohm R.A."/>
            <person name="de Jong J.F."/>
            <person name="Lugones L.G."/>
            <person name="Aerts A."/>
            <person name="Kothe E."/>
            <person name="Stajich J.E."/>
            <person name="de Vries R.P."/>
            <person name="Record E."/>
            <person name="Levasseur A."/>
            <person name="Baker S.E."/>
            <person name="Bartholomew K.A."/>
            <person name="Coutinho P.M."/>
            <person name="Erdmann S."/>
            <person name="Fowler T.J."/>
            <person name="Gathman A.C."/>
            <person name="Lombard V."/>
            <person name="Henrissat B."/>
            <person name="Knabe N."/>
            <person name="Kuees U."/>
            <person name="Lilly W.W."/>
            <person name="Lindquist E."/>
            <person name="Lucas S."/>
            <person name="Magnuson J.K."/>
            <person name="Piumi F."/>
            <person name="Raudaskoski M."/>
            <person name="Salamov A."/>
            <person name="Schmutz J."/>
            <person name="Schwarze F.W.M.R."/>
            <person name="vanKuyk P.A."/>
            <person name="Horton J.S."/>
            <person name="Grigoriev I.V."/>
            <person name="Woesten H.A.B."/>
        </authorList>
    </citation>
    <scope>NUCLEOTIDE SEQUENCE [LARGE SCALE GENOMIC DNA]</scope>
    <source>
        <strain evidence="3">H4-8 / FGSC 9210</strain>
    </source>
</reference>
<dbReference type="AlphaFoldDB" id="D8Q9H4"/>
<proteinExistence type="predicted"/>
<dbReference type="EMBL" id="GL377308">
    <property type="protein sequence ID" value="EFI95657.1"/>
    <property type="molecule type" value="Genomic_DNA"/>
</dbReference>
<name>D8Q9H4_SCHCM</name>
<dbReference type="GeneID" id="9591556"/>
<evidence type="ECO:0000256" key="1">
    <source>
        <dbReference type="SAM" id="Phobius"/>
    </source>
</evidence>
<accession>D8Q9H4</accession>
<dbReference type="KEGG" id="scm:SCHCO_01098598"/>
<dbReference type="InParanoid" id="D8Q9H4"/>
<dbReference type="OMA" id="YALTWIM"/>
<keyword evidence="1" id="KW-1133">Transmembrane helix</keyword>
<sequence length="354" mass="40002">MADAFTIAANLRVASLSIAIFHFAEVLPRGWRLVRDSRGLSITSICVLTVSNVGFFYPYFTVKSCDQFYLLPPIFKVIQAMVAQAILGLRQVRKQAWSISRLTLRSAYNLSRRSRLTSSLLALLYTAACTSPTVGVGRYSSPPDTCRAVSDRKVFGAWVYYALAMIYDLSTTAICMWFLLQYRALKAGKTRMVYDGMSYFVVLTGVNILNLIFYRTDELIQTAGSSLGYALNWIMSMKLLLHLHESPGRTPSEDTWPGPAASITFTRPIDSMQDRTHALRSLQSQKRHTALELSAVPEDDAMYKGHSNDFEMPEQVDVEVHIERTVRIEHRPAVYALEDYTRAGRQSMQQSDYI</sequence>
<evidence type="ECO:0000313" key="2">
    <source>
        <dbReference type="EMBL" id="EFI95657.1"/>
    </source>
</evidence>